<name>A0A1W0ACF7_9STRA</name>
<proteinExistence type="predicted"/>
<dbReference type="Proteomes" id="UP000243217">
    <property type="component" value="Unassembled WGS sequence"/>
</dbReference>
<evidence type="ECO:0000313" key="1">
    <source>
        <dbReference type="EMBL" id="OQS07964.1"/>
    </source>
</evidence>
<comment type="caution">
    <text evidence="1">The sequence shown here is derived from an EMBL/GenBank/DDBJ whole genome shotgun (WGS) entry which is preliminary data.</text>
</comment>
<organism evidence="1 2">
    <name type="scientific">Thraustotheca clavata</name>
    <dbReference type="NCBI Taxonomy" id="74557"/>
    <lineage>
        <taxon>Eukaryota</taxon>
        <taxon>Sar</taxon>
        <taxon>Stramenopiles</taxon>
        <taxon>Oomycota</taxon>
        <taxon>Saprolegniomycetes</taxon>
        <taxon>Saprolegniales</taxon>
        <taxon>Achlyaceae</taxon>
        <taxon>Thraustotheca</taxon>
    </lineage>
</organism>
<accession>A0A1W0ACF7</accession>
<reference evidence="1 2" key="1">
    <citation type="journal article" date="2014" name="Genome Biol. Evol.">
        <title>The secreted proteins of Achlya hypogyna and Thraustotheca clavata identify the ancestral oomycete secretome and reveal gene acquisitions by horizontal gene transfer.</title>
        <authorList>
            <person name="Misner I."/>
            <person name="Blouin N."/>
            <person name="Leonard G."/>
            <person name="Richards T.A."/>
            <person name="Lane C.E."/>
        </authorList>
    </citation>
    <scope>NUCLEOTIDE SEQUENCE [LARGE SCALE GENOMIC DNA]</scope>
    <source>
        <strain evidence="1 2">ATCC 34112</strain>
    </source>
</reference>
<feature type="non-terminal residue" evidence="1">
    <location>
        <position position="1"/>
    </location>
</feature>
<keyword evidence="2" id="KW-1185">Reference proteome</keyword>
<gene>
    <name evidence="1" type="ORF">THRCLA_20021</name>
</gene>
<evidence type="ECO:0000313" key="2">
    <source>
        <dbReference type="Proteomes" id="UP000243217"/>
    </source>
</evidence>
<protein>
    <submittedName>
        <fullName evidence="1">Kinesin</fullName>
    </submittedName>
</protein>
<sequence>QLEGILMRLKETTDRFFKFEIEEDELKSVLDASFKGLKVNCPTTPIYNKSVLSNASFSRTMTTSNKAPEVAFRVRGKTSNDIDTTWQTDTPSKRSEEDEIKAAEKAMKKQAKIQAWLVEKERREMFKLQQQEDYIEEQRKLQAEKDAKFYKRAQETKKKLTH</sequence>
<dbReference type="EMBL" id="JNBS01000019">
    <property type="protein sequence ID" value="OQS07964.1"/>
    <property type="molecule type" value="Genomic_DNA"/>
</dbReference>
<dbReference type="AlphaFoldDB" id="A0A1W0ACF7"/>